<organism evidence="1 2">
    <name type="scientific">Ganoderma sinense ZZ0214-1</name>
    <dbReference type="NCBI Taxonomy" id="1077348"/>
    <lineage>
        <taxon>Eukaryota</taxon>
        <taxon>Fungi</taxon>
        <taxon>Dikarya</taxon>
        <taxon>Basidiomycota</taxon>
        <taxon>Agaricomycotina</taxon>
        <taxon>Agaricomycetes</taxon>
        <taxon>Polyporales</taxon>
        <taxon>Polyporaceae</taxon>
        <taxon>Ganoderma</taxon>
    </lineage>
</organism>
<protein>
    <recommendedName>
        <fullName evidence="3">F-box domain-containing protein</fullName>
    </recommendedName>
</protein>
<evidence type="ECO:0000313" key="1">
    <source>
        <dbReference type="EMBL" id="PIL26143.1"/>
    </source>
</evidence>
<reference evidence="1 2" key="1">
    <citation type="journal article" date="2015" name="Sci. Rep.">
        <title>Chromosome-level genome map provides insights into diverse defense mechanisms in the medicinal fungus Ganoderma sinense.</title>
        <authorList>
            <person name="Zhu Y."/>
            <person name="Xu J."/>
            <person name="Sun C."/>
            <person name="Zhou S."/>
            <person name="Xu H."/>
            <person name="Nelson D.R."/>
            <person name="Qian J."/>
            <person name="Song J."/>
            <person name="Luo H."/>
            <person name="Xiang L."/>
            <person name="Li Y."/>
            <person name="Xu Z."/>
            <person name="Ji A."/>
            <person name="Wang L."/>
            <person name="Lu S."/>
            <person name="Hayward A."/>
            <person name="Sun W."/>
            <person name="Li X."/>
            <person name="Schwartz D.C."/>
            <person name="Wang Y."/>
            <person name="Chen S."/>
        </authorList>
    </citation>
    <scope>NUCLEOTIDE SEQUENCE [LARGE SCALE GENOMIC DNA]</scope>
    <source>
        <strain evidence="1 2">ZZ0214-1</strain>
    </source>
</reference>
<name>A0A2G8RX96_9APHY</name>
<gene>
    <name evidence="1" type="ORF">GSI_11898</name>
</gene>
<evidence type="ECO:0008006" key="3">
    <source>
        <dbReference type="Google" id="ProtNLM"/>
    </source>
</evidence>
<proteinExistence type="predicted"/>
<keyword evidence="2" id="KW-1185">Reference proteome</keyword>
<dbReference type="AlphaFoldDB" id="A0A2G8RX96"/>
<dbReference type="Proteomes" id="UP000230002">
    <property type="component" value="Unassembled WGS sequence"/>
</dbReference>
<accession>A0A2G8RX96</accession>
<comment type="caution">
    <text evidence="1">The sequence shown here is derived from an EMBL/GenBank/DDBJ whole genome shotgun (WGS) entry which is preliminary data.</text>
</comment>
<dbReference type="EMBL" id="AYKW01000045">
    <property type="protein sequence ID" value="PIL26143.1"/>
    <property type="molecule type" value="Genomic_DNA"/>
</dbReference>
<sequence length="347" mass="38640">MTEDCILLGDHDTASVSSGCSSYPEETPVFSEEGKLLVQIGRDVFLSIQEEGDIRCLGRTLSSLPSFSRIHLEVRHPVGLRALSNAVGFGALAHEDFAKVRVFKVDLTATLSSTLDDLATVFCALTHIRDVQLFMPKCSLGSIYLPHKRIVHSFIAESSTIRSLRCPAPPLLCLSITVRLEEQGDIYSVVSRLFRNSLTKLRVLRRQELGATFAMSSPARVCPFLDLPRLHYLEVRDLATLSDSGLLDVPDTVSASSWMTTAVRRRLPKLATLVWAPPWYNFRDYAPAKYHDAVAAYQWDLVRVLGSTTLVMCVSRAEGIVSHPSVDGAGSYKHMERVFLDEDEWKL</sequence>
<evidence type="ECO:0000313" key="2">
    <source>
        <dbReference type="Proteomes" id="UP000230002"/>
    </source>
</evidence>
<dbReference type="OrthoDB" id="2756463at2759"/>